<sequence>MVTIEVFRKIASSFPGVEEKPHFDRAAFKARVIFATLHEASHTANLKFNEVDQSVFCEFEKGVYAVPNKWGQQGWTTFELDKVPEELMKDALETAYKESLKKKTK</sequence>
<keyword evidence="1" id="KW-0238">DNA-binding</keyword>
<dbReference type="SUPFAM" id="SSF142906">
    <property type="entry name" value="YjbR-like"/>
    <property type="match status" value="1"/>
</dbReference>
<accession>A0ABZ0IS55</accession>
<protein>
    <submittedName>
        <fullName evidence="1">MmcQ/YjbR family DNA-binding protein</fullName>
    </submittedName>
</protein>
<name>A0ABZ0IS55_9BACT</name>
<dbReference type="Gene3D" id="3.90.1150.30">
    <property type="match status" value="1"/>
</dbReference>
<dbReference type="InterPro" id="IPR038056">
    <property type="entry name" value="YjbR-like_sf"/>
</dbReference>
<dbReference type="RefSeq" id="WP_317490483.1">
    <property type="nucleotide sequence ID" value="NZ_CP136051.1"/>
</dbReference>
<keyword evidence="2" id="KW-1185">Reference proteome</keyword>
<dbReference type="InterPro" id="IPR058532">
    <property type="entry name" value="YjbR/MT2646/Rv2570-like"/>
</dbReference>
<dbReference type="Pfam" id="PF04237">
    <property type="entry name" value="YjbR"/>
    <property type="match status" value="1"/>
</dbReference>
<evidence type="ECO:0000313" key="1">
    <source>
        <dbReference type="EMBL" id="WOK07834.1"/>
    </source>
</evidence>
<dbReference type="GO" id="GO:0003677">
    <property type="term" value="F:DNA binding"/>
    <property type="evidence" value="ECO:0007669"/>
    <property type="project" value="UniProtKB-KW"/>
</dbReference>
<gene>
    <name evidence="1" type="ORF">RT717_04235</name>
</gene>
<proteinExistence type="predicted"/>
<evidence type="ECO:0000313" key="2">
    <source>
        <dbReference type="Proteomes" id="UP001302349"/>
    </source>
</evidence>
<organism evidence="1 2">
    <name type="scientific">Imperialibacter roseus</name>
    <dbReference type="NCBI Taxonomy" id="1324217"/>
    <lineage>
        <taxon>Bacteria</taxon>
        <taxon>Pseudomonadati</taxon>
        <taxon>Bacteroidota</taxon>
        <taxon>Cytophagia</taxon>
        <taxon>Cytophagales</taxon>
        <taxon>Flammeovirgaceae</taxon>
        <taxon>Imperialibacter</taxon>
    </lineage>
</organism>
<dbReference type="EMBL" id="CP136051">
    <property type="protein sequence ID" value="WOK07834.1"/>
    <property type="molecule type" value="Genomic_DNA"/>
</dbReference>
<reference evidence="1 2" key="1">
    <citation type="journal article" date="2023" name="Microbiol. Resour. Announc.">
        <title>Complete Genome Sequence of Imperialibacter roseus strain P4T.</title>
        <authorList>
            <person name="Tizabi D.R."/>
            <person name="Bachvaroff T."/>
            <person name="Hill R.T."/>
        </authorList>
    </citation>
    <scope>NUCLEOTIDE SEQUENCE [LARGE SCALE GENOMIC DNA]</scope>
    <source>
        <strain evidence="1 2">P4T</strain>
    </source>
</reference>
<dbReference type="Proteomes" id="UP001302349">
    <property type="component" value="Chromosome"/>
</dbReference>